<comment type="caution">
    <text evidence="1">The sequence shown here is derived from an EMBL/GenBank/DDBJ whole genome shotgun (WGS) entry which is preliminary data.</text>
</comment>
<sequence length="237" mass="26919">MGMVELVKSVIHSMLAYSFHIYAWPASLIKALDGCIRNFIWSGDTKTRKIVTTAWKSLCTPIKDGGLGHRSIKLLNQAAILRLSWVMISSDQEWAVFCWQRFSNGRTPSTRYFKSAIWHVIKANWNMVMHNSLWLMGDGTKVNFWKDNWIGDALVDLLNIPLSLQSALVAKVSDFVLNTLWTIPRVIAEAYPNVVEDIIQIHTSSRHDKLVWQGTSDGSLSLKAAFDYIKHVEAERG</sequence>
<name>A0A6A4R477_LUPAL</name>
<evidence type="ECO:0000313" key="1">
    <source>
        <dbReference type="EMBL" id="KAE9620126.1"/>
    </source>
</evidence>
<accession>A0A6A4R477</accession>
<dbReference type="EMBL" id="WOCE01000002">
    <property type="protein sequence ID" value="KAE9620126.1"/>
    <property type="molecule type" value="Genomic_DNA"/>
</dbReference>
<dbReference type="Proteomes" id="UP000447434">
    <property type="component" value="Chromosome 2"/>
</dbReference>
<dbReference type="AlphaFoldDB" id="A0A6A4R477"/>
<evidence type="ECO:0000313" key="2">
    <source>
        <dbReference type="Proteomes" id="UP000447434"/>
    </source>
</evidence>
<dbReference type="OrthoDB" id="1433817at2759"/>
<dbReference type="PANTHER" id="PTHR33116">
    <property type="entry name" value="REVERSE TRANSCRIPTASE ZINC-BINDING DOMAIN-CONTAINING PROTEIN-RELATED-RELATED"/>
    <property type="match status" value="1"/>
</dbReference>
<organism evidence="1 2">
    <name type="scientific">Lupinus albus</name>
    <name type="common">White lupine</name>
    <name type="synonym">Lupinus termis</name>
    <dbReference type="NCBI Taxonomy" id="3870"/>
    <lineage>
        <taxon>Eukaryota</taxon>
        <taxon>Viridiplantae</taxon>
        <taxon>Streptophyta</taxon>
        <taxon>Embryophyta</taxon>
        <taxon>Tracheophyta</taxon>
        <taxon>Spermatophyta</taxon>
        <taxon>Magnoliopsida</taxon>
        <taxon>eudicotyledons</taxon>
        <taxon>Gunneridae</taxon>
        <taxon>Pentapetalae</taxon>
        <taxon>rosids</taxon>
        <taxon>fabids</taxon>
        <taxon>Fabales</taxon>
        <taxon>Fabaceae</taxon>
        <taxon>Papilionoideae</taxon>
        <taxon>50 kb inversion clade</taxon>
        <taxon>genistoids sensu lato</taxon>
        <taxon>core genistoids</taxon>
        <taxon>Genisteae</taxon>
        <taxon>Lupinus</taxon>
    </lineage>
</organism>
<proteinExistence type="predicted"/>
<evidence type="ECO:0008006" key="3">
    <source>
        <dbReference type="Google" id="ProtNLM"/>
    </source>
</evidence>
<keyword evidence="2" id="KW-1185">Reference proteome</keyword>
<gene>
    <name evidence="1" type="ORF">Lalb_Chr02g0160441</name>
</gene>
<dbReference type="PANTHER" id="PTHR33116:SF80">
    <property type="entry name" value="REVERSE TRANSCRIPTASE ZINC-BINDING DOMAIN-CONTAINING PROTEIN"/>
    <property type="match status" value="1"/>
</dbReference>
<protein>
    <recommendedName>
        <fullName evidence="3">Reverse transcriptase zinc-binding domain-containing protein</fullName>
    </recommendedName>
</protein>
<reference evidence="2" key="1">
    <citation type="journal article" date="2020" name="Nat. Commun.">
        <title>Genome sequence of the cluster root forming white lupin.</title>
        <authorList>
            <person name="Hufnagel B."/>
            <person name="Marques A."/>
            <person name="Soriano A."/>
            <person name="Marques L."/>
            <person name="Divol F."/>
            <person name="Doumas P."/>
            <person name="Sallet E."/>
            <person name="Mancinotti D."/>
            <person name="Carrere S."/>
            <person name="Marande W."/>
            <person name="Arribat S."/>
            <person name="Keller J."/>
            <person name="Huneau C."/>
            <person name="Blein T."/>
            <person name="Aime D."/>
            <person name="Laguerre M."/>
            <person name="Taylor J."/>
            <person name="Schubert V."/>
            <person name="Nelson M."/>
            <person name="Geu-Flores F."/>
            <person name="Crespi M."/>
            <person name="Gallardo-Guerrero K."/>
            <person name="Delaux P.-M."/>
            <person name="Salse J."/>
            <person name="Berges H."/>
            <person name="Guyot R."/>
            <person name="Gouzy J."/>
            <person name="Peret B."/>
        </authorList>
    </citation>
    <scope>NUCLEOTIDE SEQUENCE [LARGE SCALE GENOMIC DNA]</scope>
    <source>
        <strain evidence="2">cv. Amiga</strain>
    </source>
</reference>